<comment type="caution">
    <text evidence="1">The sequence shown here is derived from an EMBL/GenBank/DDBJ whole genome shotgun (WGS) entry which is preliminary data.</text>
</comment>
<proteinExistence type="predicted"/>
<gene>
    <name evidence="1" type="ORF">F2P81_017677</name>
</gene>
<reference evidence="1 2" key="1">
    <citation type="submission" date="2019-06" db="EMBL/GenBank/DDBJ databases">
        <title>Draft genomes of female and male turbot (Scophthalmus maximus).</title>
        <authorList>
            <person name="Xu H."/>
            <person name="Xu X.-W."/>
            <person name="Shao C."/>
            <person name="Chen S."/>
        </authorList>
    </citation>
    <scope>NUCLEOTIDE SEQUENCE [LARGE SCALE GENOMIC DNA]</scope>
    <source>
        <strain evidence="1">Ysfricsl-2016a</strain>
        <tissue evidence="1">Blood</tissue>
    </source>
</reference>
<evidence type="ECO:0000313" key="1">
    <source>
        <dbReference type="EMBL" id="KAF0030946.1"/>
    </source>
</evidence>
<accession>A0A6A4S6V2</accession>
<dbReference type="Proteomes" id="UP000438429">
    <property type="component" value="Unassembled WGS sequence"/>
</dbReference>
<dbReference type="EMBL" id="VEVO01000015">
    <property type="protein sequence ID" value="KAF0030946.1"/>
    <property type="molecule type" value="Genomic_DNA"/>
</dbReference>
<protein>
    <submittedName>
        <fullName evidence="1">Uncharacterized protein</fullName>
    </submittedName>
</protein>
<evidence type="ECO:0000313" key="2">
    <source>
        <dbReference type="Proteomes" id="UP000438429"/>
    </source>
</evidence>
<name>A0A6A4S6V2_SCOMX</name>
<organism evidence="1 2">
    <name type="scientific">Scophthalmus maximus</name>
    <name type="common">Turbot</name>
    <name type="synonym">Psetta maxima</name>
    <dbReference type="NCBI Taxonomy" id="52904"/>
    <lineage>
        <taxon>Eukaryota</taxon>
        <taxon>Metazoa</taxon>
        <taxon>Chordata</taxon>
        <taxon>Craniata</taxon>
        <taxon>Vertebrata</taxon>
        <taxon>Euteleostomi</taxon>
        <taxon>Actinopterygii</taxon>
        <taxon>Neopterygii</taxon>
        <taxon>Teleostei</taxon>
        <taxon>Neoteleostei</taxon>
        <taxon>Acanthomorphata</taxon>
        <taxon>Carangaria</taxon>
        <taxon>Pleuronectiformes</taxon>
        <taxon>Pleuronectoidei</taxon>
        <taxon>Scophthalmidae</taxon>
        <taxon>Scophthalmus</taxon>
    </lineage>
</organism>
<sequence>MNPPVSYGERLVEDVASRWTFRAHVLPARRNSGIHNSRASSHTERHLIFSEASNSVSCLRLFQLRALIFRSSAAFDHINKLDLKIPQLFLY</sequence>
<dbReference type="AlphaFoldDB" id="A0A6A4S6V2"/>